<keyword evidence="2" id="KW-1185">Reference proteome</keyword>
<dbReference type="EMBL" id="ACHA02000012">
    <property type="protein sequence ID" value="EFK56258.1"/>
    <property type="molecule type" value="Genomic_DNA"/>
</dbReference>
<proteinExistence type="predicted"/>
<evidence type="ECO:0000313" key="2">
    <source>
        <dbReference type="Proteomes" id="UP000006258"/>
    </source>
</evidence>
<name>D7VR57_SPHSI</name>
<sequence length="183" mass="21628">MTAKEFVKNINETQISQDYLKKNYSEGFVRDVIIESNIPTLSKPFVEHGNEILNLVLNYDLSKFRVVNLNFDKDLFKDNNSIFFGWNVVNDRLGFYTDNGEVFTYYIYGDSITHYCAPNDSIFLDLLFELHKFHNNRIYDIDNQQAESLKKTFMIYINAYFGNNKKYVDFYASVIGYEEEDEL</sequence>
<evidence type="ECO:0000313" key="1">
    <source>
        <dbReference type="EMBL" id="EFK56258.1"/>
    </source>
</evidence>
<dbReference type="HOGENOM" id="CLU_1481127_0_0_10"/>
<gene>
    <name evidence="1" type="ORF">HMPREF0766_13461</name>
</gene>
<dbReference type="RefSeq" id="WP_002994627.1">
    <property type="nucleotide sequence ID" value="NZ_GL379770.1"/>
</dbReference>
<protein>
    <submittedName>
        <fullName evidence="1">Uncharacterized protein</fullName>
    </submittedName>
</protein>
<dbReference type="STRING" id="525373.HMPREF0766_13461"/>
<comment type="caution">
    <text evidence="1">The sequence shown here is derived from an EMBL/GenBank/DDBJ whole genome shotgun (WGS) entry which is preliminary data.</text>
</comment>
<dbReference type="Proteomes" id="UP000006258">
    <property type="component" value="Unassembled WGS sequence"/>
</dbReference>
<accession>D7VR57</accession>
<dbReference type="GeneID" id="95431320"/>
<reference evidence="1" key="1">
    <citation type="submission" date="2010-07" db="EMBL/GenBank/DDBJ databases">
        <authorList>
            <person name="Muzny D."/>
            <person name="Qin X."/>
            <person name="Buhay C."/>
            <person name="Dugan-Rocha S."/>
            <person name="Ding Y."/>
            <person name="Chen G."/>
            <person name="Hawes A."/>
            <person name="Holder M."/>
            <person name="Jhangiani S."/>
            <person name="Johnson A."/>
            <person name="Khan Z."/>
            <person name="Li Z."/>
            <person name="Liu W."/>
            <person name="Liu X."/>
            <person name="Perez L."/>
            <person name="Shen H."/>
            <person name="Wang Q."/>
            <person name="Watt J."/>
            <person name="Xi L."/>
            <person name="Xin Y."/>
            <person name="Zhou J."/>
            <person name="Deng J."/>
            <person name="Jiang H."/>
            <person name="Liu Y."/>
            <person name="Qu J."/>
            <person name="Song X.-Z."/>
            <person name="Zhang L."/>
            <person name="Villasana D."/>
            <person name="Johnson A."/>
            <person name="Liu J."/>
            <person name="Liyanage D."/>
            <person name="Lorensuhewa L."/>
            <person name="Robinson T."/>
            <person name="Song A."/>
            <person name="Song B.-B."/>
            <person name="Dinh H."/>
            <person name="Thornton R."/>
            <person name="Coyle M."/>
            <person name="Francisco L."/>
            <person name="Jackson L."/>
            <person name="Javaid M."/>
            <person name="Korchina V."/>
            <person name="Kovar C."/>
            <person name="Mata R."/>
            <person name="Mathew T."/>
            <person name="Ngo R."/>
            <person name="Nguyen L."/>
            <person name="Nguyen N."/>
            <person name="Okwuonu G."/>
            <person name="Ongeri F."/>
            <person name="Pham C."/>
            <person name="Simmons D."/>
            <person name="Wilczek-Boney K."/>
            <person name="Hale W."/>
            <person name="Jakkamsetti A."/>
            <person name="Pham P."/>
            <person name="Ruth R."/>
            <person name="San Lucas F."/>
            <person name="Warren J."/>
            <person name="Zhang J."/>
            <person name="Zhao Z."/>
            <person name="Zhou C."/>
            <person name="Zhu D."/>
            <person name="Lee S."/>
            <person name="Bess C."/>
            <person name="Blankenburg K."/>
            <person name="Forbes L."/>
            <person name="Fu Q."/>
            <person name="Gubbala S."/>
            <person name="Hirani K."/>
            <person name="Jayaseelan J.C."/>
            <person name="Lara F."/>
            <person name="Munidasa M."/>
            <person name="Palculict T."/>
            <person name="Patil S."/>
            <person name="Pu L.-L."/>
            <person name="Saada N."/>
            <person name="Tang L."/>
            <person name="Weissenberger G."/>
            <person name="Zhu Y."/>
            <person name="Hemphill L."/>
            <person name="Shang Y."/>
            <person name="Youmans B."/>
            <person name="Ayvaz T."/>
            <person name="Ross M."/>
            <person name="Santibanez J."/>
            <person name="Aqrawi P."/>
            <person name="Gross S."/>
            <person name="Joshi V."/>
            <person name="Fowler G."/>
            <person name="Nazareth L."/>
            <person name="Reid J."/>
            <person name="Worley K."/>
            <person name="Petrosino J."/>
            <person name="Highlander S."/>
            <person name="Gibbs R."/>
        </authorList>
    </citation>
    <scope>NUCLEOTIDE SEQUENCE [LARGE SCALE GENOMIC DNA]</scope>
    <source>
        <strain evidence="1">ATCC 33861</strain>
    </source>
</reference>
<organism evidence="1 2">
    <name type="scientific">Sphingobacterium spiritivorum ATCC 33861</name>
    <dbReference type="NCBI Taxonomy" id="525373"/>
    <lineage>
        <taxon>Bacteria</taxon>
        <taxon>Pseudomonadati</taxon>
        <taxon>Bacteroidota</taxon>
        <taxon>Sphingobacteriia</taxon>
        <taxon>Sphingobacteriales</taxon>
        <taxon>Sphingobacteriaceae</taxon>
        <taxon>Sphingobacterium</taxon>
    </lineage>
</organism>
<dbReference type="OrthoDB" id="708097at2"/>
<dbReference type="AlphaFoldDB" id="D7VR57"/>